<evidence type="ECO:0000256" key="4">
    <source>
        <dbReference type="ARBA" id="ARBA00022729"/>
    </source>
</evidence>
<evidence type="ECO:0000256" key="10">
    <source>
        <dbReference type="RuleBase" id="RU361174"/>
    </source>
</evidence>
<comment type="caution">
    <text evidence="14">The sequence shown here is derived from an EMBL/GenBank/DDBJ whole genome shotgun (WGS) entry which is preliminary data.</text>
</comment>
<dbReference type="InterPro" id="IPR031158">
    <property type="entry name" value="GH10_AS"/>
</dbReference>
<dbReference type="PROSITE" id="PS51173">
    <property type="entry name" value="CBM2"/>
    <property type="match status" value="1"/>
</dbReference>
<evidence type="ECO:0000256" key="9">
    <source>
        <dbReference type="PROSITE-ProRule" id="PRU10061"/>
    </source>
</evidence>
<name>A0A6M1KZR4_9ACTN</name>
<comment type="catalytic activity">
    <reaction evidence="1 10">
        <text>Endohydrolysis of (1-&gt;4)-beta-D-xylosidic linkages in xylans.</text>
        <dbReference type="EC" id="3.2.1.8"/>
    </reaction>
</comment>
<dbReference type="InterPro" id="IPR012291">
    <property type="entry name" value="CBM2_carb-bd_dom_sf"/>
</dbReference>
<dbReference type="PANTHER" id="PTHR31490">
    <property type="entry name" value="GLYCOSYL HYDROLASE"/>
    <property type="match status" value="1"/>
</dbReference>
<dbReference type="GO" id="GO:0045493">
    <property type="term" value="P:xylan catabolic process"/>
    <property type="evidence" value="ECO:0007669"/>
    <property type="project" value="UniProtKB-KW"/>
</dbReference>
<dbReference type="RefSeq" id="WP_164447167.1">
    <property type="nucleotide sequence ID" value="NZ_SAIY01000003.1"/>
</dbReference>
<proteinExistence type="inferred from homology"/>
<evidence type="ECO:0000259" key="12">
    <source>
        <dbReference type="PROSITE" id="PS51173"/>
    </source>
</evidence>
<dbReference type="GO" id="GO:0030247">
    <property type="term" value="F:polysaccharide binding"/>
    <property type="evidence" value="ECO:0007669"/>
    <property type="project" value="UniProtKB-UniRule"/>
</dbReference>
<evidence type="ECO:0000256" key="6">
    <source>
        <dbReference type="ARBA" id="ARBA00023277"/>
    </source>
</evidence>
<dbReference type="AlphaFoldDB" id="A0A6M1KZR4"/>
<gene>
    <name evidence="14" type="ORF">ENC19_11540</name>
</gene>
<organism evidence="14 15">
    <name type="scientific">Verrucosispora sioxanthis</name>
    <dbReference type="NCBI Taxonomy" id="2499994"/>
    <lineage>
        <taxon>Bacteria</taxon>
        <taxon>Bacillati</taxon>
        <taxon>Actinomycetota</taxon>
        <taxon>Actinomycetes</taxon>
        <taxon>Micromonosporales</taxon>
        <taxon>Micromonosporaceae</taxon>
        <taxon>Micromonospora</taxon>
    </lineage>
</organism>
<dbReference type="PROSITE" id="PS51760">
    <property type="entry name" value="GH10_2"/>
    <property type="match status" value="1"/>
</dbReference>
<dbReference type="InterPro" id="IPR001000">
    <property type="entry name" value="GH10_dom"/>
</dbReference>
<keyword evidence="15" id="KW-1185">Reference proteome</keyword>
<feature type="domain" description="CBM2" evidence="12">
    <location>
        <begin position="362"/>
        <end position="457"/>
    </location>
</feature>
<keyword evidence="3" id="KW-0858">Xylan degradation</keyword>
<dbReference type="EMBL" id="SAIY01000003">
    <property type="protein sequence ID" value="NGM13252.1"/>
    <property type="molecule type" value="Genomic_DNA"/>
</dbReference>
<evidence type="ECO:0000256" key="7">
    <source>
        <dbReference type="ARBA" id="ARBA00023295"/>
    </source>
</evidence>
<comment type="similarity">
    <text evidence="2 10">Belongs to the glycosyl hydrolase 10 (cellulase F) family.</text>
</comment>
<feature type="region of interest" description="Disordered" evidence="11">
    <location>
        <begin position="340"/>
        <end position="369"/>
    </location>
</feature>
<evidence type="ECO:0000256" key="11">
    <source>
        <dbReference type="SAM" id="MobiDB-lite"/>
    </source>
</evidence>
<dbReference type="InterPro" id="IPR017853">
    <property type="entry name" value="GH"/>
</dbReference>
<dbReference type="PANTHER" id="PTHR31490:SF88">
    <property type="entry name" value="BETA-XYLANASE"/>
    <property type="match status" value="1"/>
</dbReference>
<evidence type="ECO:0000256" key="1">
    <source>
        <dbReference type="ARBA" id="ARBA00000681"/>
    </source>
</evidence>
<feature type="active site" description="Nucleophile" evidence="9">
    <location>
        <position position="276"/>
    </location>
</feature>
<dbReference type="SUPFAM" id="SSF51445">
    <property type="entry name" value="(Trans)glycosidases"/>
    <property type="match status" value="1"/>
</dbReference>
<dbReference type="Gene3D" id="2.60.40.290">
    <property type="match status" value="1"/>
</dbReference>
<evidence type="ECO:0000313" key="15">
    <source>
        <dbReference type="Proteomes" id="UP000478148"/>
    </source>
</evidence>
<reference evidence="14 15" key="1">
    <citation type="submission" date="2020-02" db="EMBL/GenBank/DDBJ databases">
        <title>Draft Genome Sequence of Verrucosispora sp. Strain CWR15, Isolated from Gulf of Mexico Sponge.</title>
        <authorList>
            <person name="Kennedy S.J."/>
            <person name="Cella E."/>
            <person name="Azarian T."/>
            <person name="Baker B.J."/>
            <person name="Shaw L.N."/>
        </authorList>
    </citation>
    <scope>NUCLEOTIDE SEQUENCE [LARGE SCALE GENOMIC DNA]</scope>
    <source>
        <strain evidence="14 15">CWR15</strain>
    </source>
</reference>
<dbReference type="EC" id="3.2.1.8" evidence="10"/>
<dbReference type="GO" id="GO:0031176">
    <property type="term" value="F:endo-1,4-beta-xylanase activity"/>
    <property type="evidence" value="ECO:0007669"/>
    <property type="project" value="UniProtKB-EC"/>
</dbReference>
<dbReference type="SMART" id="SM00637">
    <property type="entry name" value="CBD_II"/>
    <property type="match status" value="1"/>
</dbReference>
<evidence type="ECO:0000256" key="5">
    <source>
        <dbReference type="ARBA" id="ARBA00022801"/>
    </source>
</evidence>
<evidence type="ECO:0000259" key="13">
    <source>
        <dbReference type="PROSITE" id="PS51760"/>
    </source>
</evidence>
<evidence type="ECO:0000256" key="8">
    <source>
        <dbReference type="ARBA" id="ARBA00023326"/>
    </source>
</evidence>
<keyword evidence="4" id="KW-0732">Signal</keyword>
<dbReference type="SMART" id="SM00633">
    <property type="entry name" value="Glyco_10"/>
    <property type="match status" value="1"/>
</dbReference>
<accession>A0A6M1KZR4</accession>
<dbReference type="Gene3D" id="3.20.20.80">
    <property type="entry name" value="Glycosidases"/>
    <property type="match status" value="1"/>
</dbReference>
<dbReference type="PROSITE" id="PS00591">
    <property type="entry name" value="GH10_1"/>
    <property type="match status" value="1"/>
</dbReference>
<keyword evidence="5 10" id="KW-0378">Hydrolase</keyword>
<protein>
    <recommendedName>
        <fullName evidence="10">Beta-xylanase</fullName>
        <ecNumber evidence="10">3.2.1.8</ecNumber>
    </recommendedName>
</protein>
<dbReference type="Pfam" id="PF00331">
    <property type="entry name" value="Glyco_hydro_10"/>
    <property type="match status" value="1"/>
</dbReference>
<dbReference type="Proteomes" id="UP000478148">
    <property type="component" value="Unassembled WGS sequence"/>
</dbReference>
<feature type="compositionally biased region" description="Low complexity" evidence="11">
    <location>
        <begin position="340"/>
        <end position="352"/>
    </location>
</feature>
<keyword evidence="6 10" id="KW-0119">Carbohydrate metabolism</keyword>
<evidence type="ECO:0000256" key="3">
    <source>
        <dbReference type="ARBA" id="ARBA00022651"/>
    </source>
</evidence>
<evidence type="ECO:0000313" key="14">
    <source>
        <dbReference type="EMBL" id="NGM13252.1"/>
    </source>
</evidence>
<feature type="compositionally biased region" description="Pro residues" evidence="11">
    <location>
        <begin position="353"/>
        <end position="366"/>
    </location>
</feature>
<sequence>MANSFRAPGRSRRLRAALVVSAAVGLLATAGAVVLPGSASAASTLGASAAERGRYFGTAVAVSRLNDSAYTTILNREFNQVTAENEMKIDALQPNQGQFNYGNADRLVQHARSQGMLVRGHTLAWHSQQPGWMQNMSGTTLRNAMLNHVTQVATHFRGQIEWWDVVNEAFQDGSSGARRDSNLQRTGNDWIEAAFRAARQADPNADLCYNDYNIDNWNDAKTQAVYRMVQDFKNRGVPIDCVGLQSHFTGGSNYPSNYRTTLSSFAALGVDVHITELDIRNAPSDAYRNVVNDCLAVARCKGITVWGIRDSDSWRSSENPLLFNGSGQKKPAYDAVLTALNNGTTPPTGNPTTAPPTGNPTTPPPGGGCTATVTPGQVWGDRYNTSVTVSGASTWSVVVAITAPQKISSTWSGSPTWDSSGNVMTMRSNGSGNTFGFTTMMNGNSSARPQIRSCTAG</sequence>
<dbReference type="PRINTS" id="PR00134">
    <property type="entry name" value="GLHYDRLASE10"/>
</dbReference>
<dbReference type="InterPro" id="IPR044846">
    <property type="entry name" value="GH10"/>
</dbReference>
<feature type="domain" description="GH10" evidence="13">
    <location>
        <begin position="39"/>
        <end position="339"/>
    </location>
</feature>
<evidence type="ECO:0000256" key="2">
    <source>
        <dbReference type="ARBA" id="ARBA00007495"/>
    </source>
</evidence>
<dbReference type="SUPFAM" id="SSF49384">
    <property type="entry name" value="Carbohydrate-binding domain"/>
    <property type="match status" value="1"/>
</dbReference>
<dbReference type="InterPro" id="IPR008965">
    <property type="entry name" value="CBM2/CBM3_carb-bd_dom_sf"/>
</dbReference>
<keyword evidence="7 10" id="KW-0326">Glycosidase</keyword>
<keyword evidence="8 10" id="KW-0624">Polysaccharide degradation</keyword>
<dbReference type="InterPro" id="IPR001919">
    <property type="entry name" value="CBD2"/>
</dbReference>